<gene>
    <name evidence="17" type="ORF">Q8F55_006853</name>
</gene>
<comment type="similarity">
    <text evidence="3">Belongs to the XPG/RAD2 endonuclease family. EXO1 subfamily.</text>
</comment>
<dbReference type="InterPro" id="IPR006085">
    <property type="entry name" value="XPG_DNA_repair_N"/>
</dbReference>
<dbReference type="RefSeq" id="XP_069207364.1">
    <property type="nucleotide sequence ID" value="XM_069355293.1"/>
</dbReference>
<comment type="subcellular location">
    <subcellularLocation>
        <location evidence="2">Nucleus</location>
    </subcellularLocation>
</comment>
<dbReference type="PRINTS" id="PR00853">
    <property type="entry name" value="XPGRADSUPER"/>
</dbReference>
<dbReference type="Pfam" id="PF00752">
    <property type="entry name" value="XPG_N"/>
    <property type="match status" value="1"/>
</dbReference>
<keyword evidence="11" id="KW-0238">DNA-binding</keyword>
<feature type="domain" description="XPG N-terminal" evidence="16">
    <location>
        <begin position="1"/>
        <end position="99"/>
    </location>
</feature>
<keyword evidence="10" id="KW-0267">Excision nuclease</keyword>
<accession>A0ABR3PYF0</accession>
<dbReference type="InterPro" id="IPR037315">
    <property type="entry name" value="EXO1_H3TH"/>
</dbReference>
<evidence type="ECO:0000256" key="1">
    <source>
        <dbReference type="ARBA" id="ARBA00001946"/>
    </source>
</evidence>
<evidence type="ECO:0000256" key="5">
    <source>
        <dbReference type="ARBA" id="ARBA00022723"/>
    </source>
</evidence>
<dbReference type="SMART" id="SM00484">
    <property type="entry name" value="XPGI"/>
    <property type="match status" value="1"/>
</dbReference>
<feature type="compositionally biased region" description="Low complexity" evidence="14">
    <location>
        <begin position="496"/>
        <end position="516"/>
    </location>
</feature>
<feature type="compositionally biased region" description="Polar residues" evidence="14">
    <location>
        <begin position="451"/>
        <end position="462"/>
    </location>
</feature>
<keyword evidence="12" id="KW-0234">DNA repair</keyword>
<comment type="cofactor">
    <cofactor evidence="1">
        <name>Mg(2+)</name>
        <dbReference type="ChEBI" id="CHEBI:18420"/>
    </cofactor>
</comment>
<keyword evidence="8" id="KW-0269">Exonuclease</keyword>
<dbReference type="CDD" id="cd09908">
    <property type="entry name" value="H3TH_EXO1"/>
    <property type="match status" value="1"/>
</dbReference>
<keyword evidence="6" id="KW-0227">DNA damage</keyword>
<keyword evidence="5" id="KW-0479">Metal-binding</keyword>
<evidence type="ECO:0000313" key="18">
    <source>
        <dbReference type="Proteomes" id="UP001565368"/>
    </source>
</evidence>
<protein>
    <recommendedName>
        <fullName evidence="19">Exonuclease 1</fullName>
    </recommendedName>
</protein>
<dbReference type="Proteomes" id="UP001565368">
    <property type="component" value="Unassembled WGS sequence"/>
</dbReference>
<evidence type="ECO:0008006" key="19">
    <source>
        <dbReference type="Google" id="ProtNLM"/>
    </source>
</evidence>
<evidence type="ECO:0000256" key="9">
    <source>
        <dbReference type="ARBA" id="ARBA00022842"/>
    </source>
</evidence>
<keyword evidence="7" id="KW-0378">Hydrolase</keyword>
<reference evidence="17 18" key="1">
    <citation type="submission" date="2023-08" db="EMBL/GenBank/DDBJ databases">
        <title>Annotated Genome Sequence of Vanrija albida AlHP1.</title>
        <authorList>
            <person name="Herzog R."/>
        </authorList>
    </citation>
    <scope>NUCLEOTIDE SEQUENCE [LARGE SCALE GENOMIC DNA]</scope>
    <source>
        <strain evidence="17 18">AlHP1</strain>
    </source>
</reference>
<dbReference type="SUPFAM" id="SSF88723">
    <property type="entry name" value="PIN domain-like"/>
    <property type="match status" value="1"/>
</dbReference>
<dbReference type="InterPro" id="IPR044752">
    <property type="entry name" value="PIN-like_EXO1"/>
</dbReference>
<feature type="compositionally biased region" description="Basic and acidic residues" evidence="14">
    <location>
        <begin position="464"/>
        <end position="475"/>
    </location>
</feature>
<dbReference type="PANTHER" id="PTHR11081:SF65">
    <property type="entry name" value="DNA DAMAGE-INDUCIBLE PROTEIN DIN7-RELATED"/>
    <property type="match status" value="1"/>
</dbReference>
<dbReference type="InterPro" id="IPR036279">
    <property type="entry name" value="5-3_exonuclease_C_sf"/>
</dbReference>
<keyword evidence="4" id="KW-0540">Nuclease</keyword>
<evidence type="ECO:0000259" key="16">
    <source>
        <dbReference type="SMART" id="SM00485"/>
    </source>
</evidence>
<feature type="compositionally biased region" description="Basic and acidic residues" evidence="14">
    <location>
        <begin position="434"/>
        <end position="450"/>
    </location>
</feature>
<dbReference type="InterPro" id="IPR008918">
    <property type="entry name" value="HhH2"/>
</dbReference>
<dbReference type="Gene3D" id="1.10.150.20">
    <property type="entry name" value="5' to 3' exonuclease, C-terminal subdomain"/>
    <property type="match status" value="1"/>
</dbReference>
<evidence type="ECO:0000256" key="14">
    <source>
        <dbReference type="SAM" id="MobiDB-lite"/>
    </source>
</evidence>
<evidence type="ECO:0000259" key="15">
    <source>
        <dbReference type="SMART" id="SM00484"/>
    </source>
</evidence>
<dbReference type="SUPFAM" id="SSF47807">
    <property type="entry name" value="5' to 3' exonuclease, C-terminal subdomain"/>
    <property type="match status" value="1"/>
</dbReference>
<evidence type="ECO:0000256" key="6">
    <source>
        <dbReference type="ARBA" id="ARBA00022763"/>
    </source>
</evidence>
<evidence type="ECO:0000256" key="3">
    <source>
        <dbReference type="ARBA" id="ARBA00010563"/>
    </source>
</evidence>
<dbReference type="InterPro" id="IPR029060">
    <property type="entry name" value="PIN-like_dom_sf"/>
</dbReference>
<dbReference type="Pfam" id="PF00867">
    <property type="entry name" value="XPG_I"/>
    <property type="match status" value="1"/>
</dbReference>
<dbReference type="PANTHER" id="PTHR11081">
    <property type="entry name" value="FLAP ENDONUCLEASE FAMILY MEMBER"/>
    <property type="match status" value="1"/>
</dbReference>
<dbReference type="EMBL" id="JBBXJM010000005">
    <property type="protein sequence ID" value="KAL1407420.1"/>
    <property type="molecule type" value="Genomic_DNA"/>
</dbReference>
<dbReference type="InterPro" id="IPR006084">
    <property type="entry name" value="XPG/Rad2"/>
</dbReference>
<evidence type="ECO:0000256" key="12">
    <source>
        <dbReference type="ARBA" id="ARBA00023204"/>
    </source>
</evidence>
<evidence type="ECO:0000313" key="17">
    <source>
        <dbReference type="EMBL" id="KAL1407420.1"/>
    </source>
</evidence>
<feature type="region of interest" description="Disordered" evidence="14">
    <location>
        <begin position="387"/>
        <end position="538"/>
    </location>
</feature>
<dbReference type="CDD" id="cd09857">
    <property type="entry name" value="PIN_EXO1"/>
    <property type="match status" value="1"/>
</dbReference>
<dbReference type="GeneID" id="95987896"/>
<dbReference type="Gene3D" id="3.40.50.1010">
    <property type="entry name" value="5'-nuclease"/>
    <property type="match status" value="1"/>
</dbReference>
<proteinExistence type="inferred from homology"/>
<evidence type="ECO:0000256" key="13">
    <source>
        <dbReference type="ARBA" id="ARBA00023242"/>
    </source>
</evidence>
<name>A0ABR3PYF0_9TREE</name>
<keyword evidence="9" id="KW-0460">Magnesium</keyword>
<evidence type="ECO:0000256" key="4">
    <source>
        <dbReference type="ARBA" id="ARBA00022722"/>
    </source>
</evidence>
<feature type="region of interest" description="Disordered" evidence="14">
    <location>
        <begin position="584"/>
        <end position="629"/>
    </location>
</feature>
<keyword evidence="18" id="KW-1185">Reference proteome</keyword>
<evidence type="ECO:0000256" key="2">
    <source>
        <dbReference type="ARBA" id="ARBA00004123"/>
    </source>
</evidence>
<comment type="caution">
    <text evidence="17">The sequence shown here is derived from an EMBL/GenBank/DDBJ whole genome shotgun (WGS) entry which is preliminary data.</text>
</comment>
<keyword evidence="13" id="KW-0539">Nucleus</keyword>
<dbReference type="SMART" id="SM00279">
    <property type="entry name" value="HhH2"/>
    <property type="match status" value="1"/>
</dbReference>
<dbReference type="SMART" id="SM00485">
    <property type="entry name" value="XPGN"/>
    <property type="match status" value="1"/>
</dbReference>
<organism evidence="17 18">
    <name type="scientific">Vanrija albida</name>
    <dbReference type="NCBI Taxonomy" id="181172"/>
    <lineage>
        <taxon>Eukaryota</taxon>
        <taxon>Fungi</taxon>
        <taxon>Dikarya</taxon>
        <taxon>Basidiomycota</taxon>
        <taxon>Agaricomycotina</taxon>
        <taxon>Tremellomycetes</taxon>
        <taxon>Trichosporonales</taxon>
        <taxon>Trichosporonaceae</taxon>
        <taxon>Vanrija</taxon>
    </lineage>
</organism>
<evidence type="ECO:0000256" key="8">
    <source>
        <dbReference type="ARBA" id="ARBA00022839"/>
    </source>
</evidence>
<feature type="domain" description="XPG-I" evidence="15">
    <location>
        <begin position="138"/>
        <end position="208"/>
    </location>
</feature>
<evidence type="ECO:0000256" key="10">
    <source>
        <dbReference type="ARBA" id="ARBA00022881"/>
    </source>
</evidence>
<evidence type="ECO:0000256" key="7">
    <source>
        <dbReference type="ARBA" id="ARBA00022801"/>
    </source>
</evidence>
<evidence type="ECO:0000256" key="11">
    <source>
        <dbReference type="ARBA" id="ARBA00023125"/>
    </source>
</evidence>
<dbReference type="InterPro" id="IPR006086">
    <property type="entry name" value="XPG-I_dom"/>
</dbReference>
<sequence>MGISGLLPSLKEIQQPRNISDFKGKRLAIDAYVWLHKGAFGCAEDLVKGKKTTKFVDYAMYRVRMLRYHGITPFVVFDGGPLPAKQGTEDSRAKSRAGHMARAQSFEAQGRLKEARDCYTKCLDITPEMAFQLIKALRAEGVSYVVAPYEADAQLCFLEREGFVDGVITEDSDLLVFGCKTVIFKLEKDGSCISIERARLAQVRDMPMHGWTDVQFRRMAMLSGCDYLPSIPGIGLKKAHRMLRRYKTVEKLLQAIRLEGSHNIPPGYSDAFAQAELAFLYQRVFCPEKKRLVPLSDFPEAGLTGEDEKWIGLDVEEAIARGMAAGDLHPATREPISDLWPDFKPGPKGGSTSGLAFATTACSTPKAGPLDSFFTRVKKTKSTPAVQPIGRMVSGPTRLSDLNGIWRHSSDPGPETTPPPAERKTSKFFGGKARQVDQAEETEPKFDLKWEQSTQYASQQAGPSRERSATPEHIKSPSPSRSTLHETLQDDDRDVAFTSPVSAVSAVSSPPMSTSPLKGRDQASRPEPASPTPNRVLVAASSQVAPTMATCASSPMSTPLRRAHTTPMTHRTLTRITAVLVPASSPAVGNDSSDTIEDDDIVTPSPGALLKRRRVEQDEDDDEERERRARVVAEGWRQKYALTSLSSSPASAPRKRTGSMPISAGARNILAPKSTNVGSEAAPKALAKVDTTLKAPAKAAPAVKIAAVTPAAVAATTTPITAGAGVLTWSRLEQFRYQRR</sequence>